<keyword evidence="15" id="KW-0675">Receptor</keyword>
<dbReference type="Proteomes" id="UP000297834">
    <property type="component" value="Unassembled WGS sequence"/>
</dbReference>
<evidence type="ECO:0000259" key="13">
    <source>
        <dbReference type="Pfam" id="PF00593"/>
    </source>
</evidence>
<comment type="caution">
    <text evidence="15">The sequence shown here is derived from an EMBL/GenBank/DDBJ whole genome shotgun (WGS) entry which is preliminary data.</text>
</comment>
<keyword evidence="6 11" id="KW-0798">TonB box</keyword>
<dbReference type="CDD" id="cd01347">
    <property type="entry name" value="ligand_gated_channel"/>
    <property type="match status" value="1"/>
</dbReference>
<dbReference type="AlphaFoldDB" id="A0A4Y7XDM0"/>
<dbReference type="STRING" id="1120977.GCA_000619845_01241"/>
<dbReference type="EMBL" id="SNTY01000016">
    <property type="protein sequence ID" value="TEU28578.1"/>
    <property type="molecule type" value="Genomic_DNA"/>
</dbReference>
<comment type="subcellular location">
    <subcellularLocation>
        <location evidence="1 9">Cell outer membrane</location>
        <topology evidence="1 9">Multi-pass membrane protein</topology>
    </subcellularLocation>
</comment>
<feature type="signal peptide" evidence="12">
    <location>
        <begin position="1"/>
        <end position="36"/>
    </location>
</feature>
<dbReference type="SUPFAM" id="SSF56935">
    <property type="entry name" value="Porins"/>
    <property type="match status" value="1"/>
</dbReference>
<gene>
    <name evidence="15" type="ORF">E2B99_05545</name>
</gene>
<dbReference type="Gene3D" id="2.170.130.10">
    <property type="entry name" value="TonB-dependent receptor, plug domain"/>
    <property type="match status" value="1"/>
</dbReference>
<evidence type="ECO:0000256" key="5">
    <source>
        <dbReference type="ARBA" id="ARBA00022729"/>
    </source>
</evidence>
<dbReference type="GO" id="GO:0015344">
    <property type="term" value="F:siderophore uptake transmembrane transporter activity"/>
    <property type="evidence" value="ECO:0007669"/>
    <property type="project" value="TreeGrafter"/>
</dbReference>
<evidence type="ECO:0000256" key="9">
    <source>
        <dbReference type="PROSITE-ProRule" id="PRU01360"/>
    </source>
</evidence>
<keyword evidence="5 12" id="KW-0732">Signal</keyword>
<evidence type="ECO:0000256" key="8">
    <source>
        <dbReference type="ARBA" id="ARBA00023237"/>
    </source>
</evidence>
<dbReference type="InterPro" id="IPR012910">
    <property type="entry name" value="Plug_dom"/>
</dbReference>
<comment type="similarity">
    <text evidence="9 11">Belongs to the TonB-dependent receptor family.</text>
</comment>
<evidence type="ECO:0000256" key="6">
    <source>
        <dbReference type="ARBA" id="ARBA00023077"/>
    </source>
</evidence>
<dbReference type="Pfam" id="PF00593">
    <property type="entry name" value="TonB_dep_Rec_b-barrel"/>
    <property type="match status" value="1"/>
</dbReference>
<keyword evidence="3 9" id="KW-1134">Transmembrane beta strand</keyword>
<evidence type="ECO:0000256" key="4">
    <source>
        <dbReference type="ARBA" id="ARBA00022692"/>
    </source>
</evidence>
<feature type="domain" description="TonB-dependent receptor-like beta-barrel" evidence="13">
    <location>
        <begin position="342"/>
        <end position="718"/>
    </location>
</feature>
<proteinExistence type="inferred from homology"/>
<keyword evidence="7 9" id="KW-0472">Membrane</keyword>
<evidence type="ECO:0000256" key="7">
    <source>
        <dbReference type="ARBA" id="ARBA00023136"/>
    </source>
</evidence>
<name>A0A4Y7XDM0_9GAMM</name>
<feature type="short sequence motif" description="TonB C-terminal box" evidence="10">
    <location>
        <begin position="731"/>
        <end position="748"/>
    </location>
</feature>
<evidence type="ECO:0000256" key="12">
    <source>
        <dbReference type="SAM" id="SignalP"/>
    </source>
</evidence>
<protein>
    <submittedName>
        <fullName evidence="15">TonB-dependent receptor</fullName>
    </submittedName>
</protein>
<dbReference type="GO" id="GO:0044718">
    <property type="term" value="P:siderophore transmembrane transport"/>
    <property type="evidence" value="ECO:0007669"/>
    <property type="project" value="TreeGrafter"/>
</dbReference>
<evidence type="ECO:0000313" key="16">
    <source>
        <dbReference type="Proteomes" id="UP000297834"/>
    </source>
</evidence>
<keyword evidence="4 9" id="KW-0812">Transmembrane</keyword>
<dbReference type="Pfam" id="PF07715">
    <property type="entry name" value="Plug"/>
    <property type="match status" value="1"/>
</dbReference>
<dbReference type="PROSITE" id="PS01156">
    <property type="entry name" value="TONB_DEPENDENT_REC_2"/>
    <property type="match status" value="1"/>
</dbReference>
<dbReference type="PANTHER" id="PTHR30069">
    <property type="entry name" value="TONB-DEPENDENT OUTER MEMBRANE RECEPTOR"/>
    <property type="match status" value="1"/>
</dbReference>
<sequence length="748" mass="82047">MLLKKQDNLMHLKCHPLVQAMALAMLLAPLPMSAWAETSGETQRNEAEQKALDQSDTAISAKTASANTNASINTLPTIVISAHPLDRTASDIATPVSVVEHDQLASGATTLGQALAGQPGIHADSFGGGASRPVIRGQTAPRVKVLSDGSEVMDASAISPDHAVTVEPLLSEKIEVVRGPSTLLYGSGVIGGAINVLDNKIPSRMPENRVEGEVNLRGNTVADEKAAAAAVTLGLGEQFALHVEGVKRETSDYKVRGYAPEGENEKRVDGSYATGENASVGLSWIGERGFAGLAFTQRKDKYGLPGHSHEYESCELHYNQPHGTHLHCGGHDEEHEDEAAHDHEHDHSHEAAPWIELDSKRMDFRAEYAQPFTAFDKIRVRVGYTDYQHDEIEEGSVATQFNNKGYDGRIELTHVPVAGFEGVLGLQYARSDFEANGEEAFLPKTLTENISAFLLEHYQWKDIHFELGARQEWQTINPELGLAKFSTQDYDDTATSASFAATWEFVPDYALALSLAHSERMPNAQELYANGGHFATNTYELGDANLSNEKSNNVELSLRKTAGDFTFGLSAYHNQVDDYIYAKTLDRFEDFRLIQYTQANATFNGVEAESSYRIDDNYTATLFGDYVRAKLDSSDAQGNRNLPRIPAARLGSRIQANWDALGGQLGGALEYAHVFKQNDIADYESNTAGYNLINATLAYDGELNARNSYRLYLQMNNLLDEKYVSHSSFLSTIPQPGRNFTAGVQLKF</sequence>
<dbReference type="InterPro" id="IPR037066">
    <property type="entry name" value="Plug_dom_sf"/>
</dbReference>
<keyword evidence="2 9" id="KW-0813">Transport</keyword>
<organism evidence="15 16">
    <name type="scientific">Alkanindiges illinoisensis</name>
    <dbReference type="NCBI Taxonomy" id="197183"/>
    <lineage>
        <taxon>Bacteria</taxon>
        <taxon>Pseudomonadati</taxon>
        <taxon>Pseudomonadota</taxon>
        <taxon>Gammaproteobacteria</taxon>
        <taxon>Moraxellales</taxon>
        <taxon>Moraxellaceae</taxon>
        <taxon>Alkanindiges</taxon>
    </lineage>
</organism>
<dbReference type="InterPro" id="IPR000531">
    <property type="entry name" value="Beta-barrel_TonB"/>
</dbReference>
<dbReference type="InterPro" id="IPR039426">
    <property type="entry name" value="TonB-dep_rcpt-like"/>
</dbReference>
<dbReference type="GO" id="GO:0009279">
    <property type="term" value="C:cell outer membrane"/>
    <property type="evidence" value="ECO:0007669"/>
    <property type="project" value="UniProtKB-SubCell"/>
</dbReference>
<dbReference type="PANTHER" id="PTHR30069:SF40">
    <property type="entry name" value="TONB-DEPENDENT RECEPTOR NMB0964-RELATED"/>
    <property type="match status" value="1"/>
</dbReference>
<evidence type="ECO:0000256" key="3">
    <source>
        <dbReference type="ARBA" id="ARBA00022452"/>
    </source>
</evidence>
<dbReference type="InterPro" id="IPR036942">
    <property type="entry name" value="Beta-barrel_TonB_sf"/>
</dbReference>
<dbReference type="Gene3D" id="2.40.170.20">
    <property type="entry name" value="TonB-dependent receptor, beta-barrel domain"/>
    <property type="match status" value="1"/>
</dbReference>
<evidence type="ECO:0000256" key="1">
    <source>
        <dbReference type="ARBA" id="ARBA00004571"/>
    </source>
</evidence>
<accession>A0A4Y7XDM0</accession>
<dbReference type="InterPro" id="IPR010917">
    <property type="entry name" value="TonB_rcpt_CS"/>
</dbReference>
<evidence type="ECO:0000259" key="14">
    <source>
        <dbReference type="Pfam" id="PF07715"/>
    </source>
</evidence>
<reference evidence="15 16" key="1">
    <citation type="submission" date="2019-03" db="EMBL/GenBank/DDBJ databases">
        <title>Alkanindiges illinoisensis: a potential pathogenic isolated from ascites of a gastric cancer patient with abdominal metastasis.</title>
        <authorList>
            <person name="Hu X."/>
            <person name="Yang B."/>
            <person name="Yan X."/>
            <person name="Lin L."/>
            <person name="Zhao H."/>
            <person name="Zhou F."/>
            <person name="Su B."/>
            <person name="Chen J."/>
            <person name="Rui Y."/>
            <person name="Wang Q."/>
            <person name="Zheng L."/>
        </authorList>
    </citation>
    <scope>NUCLEOTIDE SEQUENCE [LARGE SCALE GENOMIC DNA]</scope>
    <source>
        <strain evidence="15 16">NFYY 23406</strain>
    </source>
</reference>
<keyword evidence="8 9" id="KW-0998">Cell outer membrane</keyword>
<dbReference type="PROSITE" id="PS52016">
    <property type="entry name" value="TONB_DEPENDENT_REC_3"/>
    <property type="match status" value="1"/>
</dbReference>
<evidence type="ECO:0000256" key="10">
    <source>
        <dbReference type="PROSITE-ProRule" id="PRU10144"/>
    </source>
</evidence>
<dbReference type="OrthoDB" id="9795928at2"/>
<evidence type="ECO:0000256" key="11">
    <source>
        <dbReference type="RuleBase" id="RU003357"/>
    </source>
</evidence>
<evidence type="ECO:0000313" key="15">
    <source>
        <dbReference type="EMBL" id="TEU28578.1"/>
    </source>
</evidence>
<keyword evidence="16" id="KW-1185">Reference proteome</keyword>
<feature type="chain" id="PRO_5021381133" evidence="12">
    <location>
        <begin position="37"/>
        <end position="748"/>
    </location>
</feature>
<feature type="domain" description="TonB-dependent receptor plug" evidence="14">
    <location>
        <begin position="90"/>
        <end position="193"/>
    </location>
</feature>
<evidence type="ECO:0000256" key="2">
    <source>
        <dbReference type="ARBA" id="ARBA00022448"/>
    </source>
</evidence>